<dbReference type="InterPro" id="IPR036821">
    <property type="entry name" value="Peptide_deformylase_sf"/>
</dbReference>
<protein>
    <recommendedName>
        <fullName evidence="6">Peptide deformylase</fullName>
        <shortName evidence="6">PDF</shortName>
        <ecNumber evidence="6">3.5.1.88</ecNumber>
    </recommendedName>
    <alternativeName>
        <fullName evidence="6">Polypeptide deformylase</fullName>
    </alternativeName>
</protein>
<sequence>MIINNDTIIKDDNPVIREKSEEVPLPLSEEDKQLLRDMFQYVKDSTVPELAEARNLRPAVGISAIQLGVKKQLTAVIVKEEDSAGNEKVYQYMLANPKIVSASVQPAYLECGEGCLSVPEEHQGYVVRHARVTVKGYDLLTDSNITIRARGYLAIVLQHELEHFKGVLFYDHISKKDPFAKVPGAMVI</sequence>
<dbReference type="GO" id="GO:0046872">
    <property type="term" value="F:metal ion binding"/>
    <property type="evidence" value="ECO:0007669"/>
    <property type="project" value="UniProtKB-KW"/>
</dbReference>
<evidence type="ECO:0000256" key="5">
    <source>
        <dbReference type="ARBA" id="ARBA00023004"/>
    </source>
</evidence>
<dbReference type="InterPro" id="IPR023635">
    <property type="entry name" value="Peptide_deformylase"/>
</dbReference>
<accession>A0A7X2NSN6</accession>
<dbReference type="PANTHER" id="PTHR10458">
    <property type="entry name" value="PEPTIDE DEFORMYLASE"/>
    <property type="match status" value="1"/>
</dbReference>
<dbReference type="PIRSF" id="PIRSF004749">
    <property type="entry name" value="Pep_def"/>
    <property type="match status" value="1"/>
</dbReference>
<proteinExistence type="inferred from homology"/>
<keyword evidence="3 6" id="KW-0378">Hydrolase</keyword>
<name>A0A7X2NSN6_9FIRM</name>
<comment type="similarity">
    <text evidence="1 6">Belongs to the polypeptide deformylase family.</text>
</comment>
<organism evidence="7 8">
    <name type="scientific">Stecheria intestinalis</name>
    <dbReference type="NCBI Taxonomy" id="2606630"/>
    <lineage>
        <taxon>Bacteria</taxon>
        <taxon>Bacillati</taxon>
        <taxon>Bacillota</taxon>
        <taxon>Erysipelotrichia</taxon>
        <taxon>Erysipelotrichales</taxon>
        <taxon>Erysipelotrichaceae</taxon>
        <taxon>Stecheria</taxon>
    </lineage>
</organism>
<dbReference type="GO" id="GO:0042586">
    <property type="term" value="F:peptide deformylase activity"/>
    <property type="evidence" value="ECO:0007669"/>
    <property type="project" value="UniProtKB-UniRule"/>
</dbReference>
<feature type="binding site" evidence="6">
    <location>
        <position position="115"/>
    </location>
    <ligand>
        <name>Fe cation</name>
        <dbReference type="ChEBI" id="CHEBI:24875"/>
    </ligand>
</feature>
<dbReference type="PANTHER" id="PTHR10458:SF8">
    <property type="entry name" value="PEPTIDE DEFORMYLASE 2"/>
    <property type="match status" value="1"/>
</dbReference>
<comment type="cofactor">
    <cofactor evidence="6">
        <name>Fe(2+)</name>
        <dbReference type="ChEBI" id="CHEBI:29033"/>
    </cofactor>
    <text evidence="6">Binds 1 Fe(2+) ion.</text>
</comment>
<evidence type="ECO:0000256" key="4">
    <source>
        <dbReference type="ARBA" id="ARBA00022917"/>
    </source>
</evidence>
<dbReference type="RefSeq" id="WP_105303984.1">
    <property type="nucleotide sequence ID" value="NZ_JAQXPC010000054.1"/>
</dbReference>
<dbReference type="FunFam" id="3.90.45.10:FF:000002">
    <property type="entry name" value="Peptide deformylase"/>
    <property type="match status" value="1"/>
</dbReference>
<dbReference type="NCBIfam" id="TIGR00079">
    <property type="entry name" value="pept_deformyl"/>
    <property type="match status" value="1"/>
</dbReference>
<reference evidence="7 8" key="1">
    <citation type="submission" date="2019-08" db="EMBL/GenBank/DDBJ databases">
        <title>In-depth cultivation of the pig gut microbiome towards novel bacterial diversity and tailored functional studies.</title>
        <authorList>
            <person name="Wylensek D."/>
            <person name="Hitch T.C.A."/>
            <person name="Clavel T."/>
        </authorList>
    </citation>
    <scope>NUCLEOTIDE SEQUENCE [LARGE SCALE GENOMIC DNA]</scope>
    <source>
        <strain evidence="7 8">Oil+RF-744-GAM-WT-6</strain>
    </source>
</reference>
<dbReference type="GO" id="GO:0006412">
    <property type="term" value="P:translation"/>
    <property type="evidence" value="ECO:0007669"/>
    <property type="project" value="UniProtKB-UniRule"/>
</dbReference>
<dbReference type="SUPFAM" id="SSF56420">
    <property type="entry name" value="Peptide deformylase"/>
    <property type="match status" value="1"/>
</dbReference>
<evidence type="ECO:0000256" key="3">
    <source>
        <dbReference type="ARBA" id="ARBA00022801"/>
    </source>
</evidence>
<dbReference type="HAMAP" id="MF_00163">
    <property type="entry name" value="Pep_deformylase"/>
    <property type="match status" value="1"/>
</dbReference>
<dbReference type="PRINTS" id="PR01576">
    <property type="entry name" value="PDEFORMYLASE"/>
</dbReference>
<evidence type="ECO:0000256" key="2">
    <source>
        <dbReference type="ARBA" id="ARBA00022723"/>
    </source>
</evidence>
<keyword evidence="8" id="KW-1185">Reference proteome</keyword>
<evidence type="ECO:0000313" key="7">
    <source>
        <dbReference type="EMBL" id="MSS58829.1"/>
    </source>
</evidence>
<keyword evidence="4 6" id="KW-0648">Protein biosynthesis</keyword>
<keyword evidence="5 6" id="KW-0408">Iron</keyword>
<keyword evidence="2 6" id="KW-0479">Metal-binding</keyword>
<gene>
    <name evidence="6" type="primary">def</name>
    <name evidence="7" type="ORF">FYJ51_07895</name>
</gene>
<feature type="binding site" evidence="6">
    <location>
        <position position="159"/>
    </location>
    <ligand>
        <name>Fe cation</name>
        <dbReference type="ChEBI" id="CHEBI:24875"/>
    </ligand>
</feature>
<feature type="binding site" evidence="6">
    <location>
        <position position="163"/>
    </location>
    <ligand>
        <name>Fe cation</name>
        <dbReference type="ChEBI" id="CHEBI:24875"/>
    </ligand>
</feature>
<dbReference type="Proteomes" id="UP000461880">
    <property type="component" value="Unassembled WGS sequence"/>
</dbReference>
<comment type="function">
    <text evidence="6">Removes the formyl group from the N-terminal Met of newly synthesized proteins. Requires at least a dipeptide for an efficient rate of reaction. N-terminal L-methionine is a prerequisite for activity but the enzyme has broad specificity at other positions.</text>
</comment>
<comment type="caution">
    <text evidence="7">The sequence shown here is derived from an EMBL/GenBank/DDBJ whole genome shotgun (WGS) entry which is preliminary data.</text>
</comment>
<dbReference type="EMBL" id="VUMN01000017">
    <property type="protein sequence ID" value="MSS58829.1"/>
    <property type="molecule type" value="Genomic_DNA"/>
</dbReference>
<dbReference type="Gene3D" id="3.90.45.10">
    <property type="entry name" value="Peptide deformylase"/>
    <property type="match status" value="1"/>
</dbReference>
<evidence type="ECO:0000256" key="1">
    <source>
        <dbReference type="ARBA" id="ARBA00010759"/>
    </source>
</evidence>
<evidence type="ECO:0000313" key="8">
    <source>
        <dbReference type="Proteomes" id="UP000461880"/>
    </source>
</evidence>
<comment type="catalytic activity">
    <reaction evidence="6">
        <text>N-terminal N-formyl-L-methionyl-[peptide] + H2O = N-terminal L-methionyl-[peptide] + formate</text>
        <dbReference type="Rhea" id="RHEA:24420"/>
        <dbReference type="Rhea" id="RHEA-COMP:10639"/>
        <dbReference type="Rhea" id="RHEA-COMP:10640"/>
        <dbReference type="ChEBI" id="CHEBI:15377"/>
        <dbReference type="ChEBI" id="CHEBI:15740"/>
        <dbReference type="ChEBI" id="CHEBI:49298"/>
        <dbReference type="ChEBI" id="CHEBI:64731"/>
        <dbReference type="EC" id="3.5.1.88"/>
    </reaction>
</comment>
<evidence type="ECO:0000256" key="6">
    <source>
        <dbReference type="HAMAP-Rule" id="MF_00163"/>
    </source>
</evidence>
<dbReference type="AlphaFoldDB" id="A0A7X2NSN6"/>
<dbReference type="CDD" id="cd00487">
    <property type="entry name" value="Pep_deformylase"/>
    <property type="match status" value="1"/>
</dbReference>
<feature type="active site" evidence="6">
    <location>
        <position position="160"/>
    </location>
</feature>
<dbReference type="EC" id="3.5.1.88" evidence="6"/>
<dbReference type="Pfam" id="PF01327">
    <property type="entry name" value="Pep_deformylase"/>
    <property type="match status" value="1"/>
</dbReference>